<organism evidence="1 2">
    <name type="scientific">Vibrio variabilis</name>
    <dbReference type="NCBI Taxonomy" id="990271"/>
    <lineage>
        <taxon>Bacteria</taxon>
        <taxon>Pseudomonadati</taxon>
        <taxon>Pseudomonadota</taxon>
        <taxon>Gammaproteobacteria</taxon>
        <taxon>Vibrionales</taxon>
        <taxon>Vibrionaceae</taxon>
        <taxon>Vibrio</taxon>
    </lineage>
</organism>
<dbReference type="Proteomes" id="UP000030520">
    <property type="component" value="Unassembled WGS sequence"/>
</dbReference>
<evidence type="ECO:0000313" key="2">
    <source>
        <dbReference type="Proteomes" id="UP000030520"/>
    </source>
</evidence>
<accession>A0ABR4YEF8</accession>
<evidence type="ECO:0000313" key="1">
    <source>
        <dbReference type="EMBL" id="KHA61876.1"/>
    </source>
</evidence>
<protein>
    <submittedName>
        <fullName evidence="1">Uncharacterized protein</fullName>
    </submittedName>
</protein>
<gene>
    <name evidence="1" type="ORF">NL53_04310</name>
</gene>
<reference evidence="1 2" key="1">
    <citation type="submission" date="2014-10" db="EMBL/GenBank/DDBJ databases">
        <title>Genome sequencing of Vibrio variabilis T01.</title>
        <authorList>
            <person name="Chan K.-G."/>
            <person name="Mohamad N.I."/>
        </authorList>
    </citation>
    <scope>NUCLEOTIDE SEQUENCE [LARGE SCALE GENOMIC DNA]</scope>
    <source>
        <strain evidence="1 2">T01</strain>
    </source>
</reference>
<dbReference type="EMBL" id="JRWM01000004">
    <property type="protein sequence ID" value="KHA61876.1"/>
    <property type="molecule type" value="Genomic_DNA"/>
</dbReference>
<proteinExistence type="predicted"/>
<keyword evidence="2" id="KW-1185">Reference proteome</keyword>
<comment type="caution">
    <text evidence="1">The sequence shown here is derived from an EMBL/GenBank/DDBJ whole genome shotgun (WGS) entry which is preliminary data.</text>
</comment>
<sequence length="67" mass="7909">MDIFIVYLIKNTKPYKLHIFPFYCDQREVTGNRGTDRSAMYLSKTEKALQLRRAKKAVDYCAKSFLL</sequence>
<name>A0ABR4YEF8_9VIBR</name>